<dbReference type="InterPro" id="IPR015797">
    <property type="entry name" value="NUDIX_hydrolase-like_dom_sf"/>
</dbReference>
<evidence type="ECO:0000256" key="4">
    <source>
        <dbReference type="RuleBase" id="RU003476"/>
    </source>
</evidence>
<organism evidence="7 8">
    <name type="scientific">Streptosporangium nondiastaticum</name>
    <dbReference type="NCBI Taxonomy" id="35764"/>
    <lineage>
        <taxon>Bacteria</taxon>
        <taxon>Bacillati</taxon>
        <taxon>Actinomycetota</taxon>
        <taxon>Actinomycetes</taxon>
        <taxon>Streptosporangiales</taxon>
        <taxon>Streptosporangiaceae</taxon>
        <taxon>Streptosporangium</taxon>
    </lineage>
</organism>
<sequence length="213" mass="22737">MVATELPGRARGPGARAGPPRGTDVTLRTPHAVKLAGFEFNQDEQREDAARMTDQGRIRNAASGLVVRDEHVLLVHGDRPRPGTWWLPGGGQEAGETLAACAEREVFEETGVRVKSEELVVLREYIQANHPGGHRMLSGSGHRVDAMFRCRVLQEPAVLGGPVEDSVQLGVEWVALDKLAGLPTLPPCLPAVITDALAAGPGRGAVYLGDTYA</sequence>
<evidence type="ECO:0000256" key="1">
    <source>
        <dbReference type="ARBA" id="ARBA00001946"/>
    </source>
</evidence>
<dbReference type="InterPro" id="IPR020084">
    <property type="entry name" value="NUDIX_hydrolase_CS"/>
</dbReference>
<dbReference type="PROSITE" id="PS51462">
    <property type="entry name" value="NUDIX"/>
    <property type="match status" value="1"/>
</dbReference>
<dbReference type="PROSITE" id="PS00893">
    <property type="entry name" value="NUDIX_BOX"/>
    <property type="match status" value="1"/>
</dbReference>
<comment type="cofactor">
    <cofactor evidence="1">
        <name>Mg(2+)</name>
        <dbReference type="ChEBI" id="CHEBI:18420"/>
    </cofactor>
</comment>
<comment type="caution">
    <text evidence="7">The sequence shown here is derived from an EMBL/GenBank/DDBJ whole genome shotgun (WGS) entry which is preliminary data.</text>
</comment>
<comment type="similarity">
    <text evidence="2 4">Belongs to the Nudix hydrolase family.</text>
</comment>
<reference evidence="7 8" key="1">
    <citation type="submission" date="2018-03" db="EMBL/GenBank/DDBJ databases">
        <title>Chitinolytic properties of Streptosporangium nondiastaticum TBG75A20.</title>
        <authorList>
            <person name="Gayathri V."/>
            <person name="Shiburaj S."/>
        </authorList>
    </citation>
    <scope>NUCLEOTIDE SEQUENCE [LARGE SCALE GENOMIC DNA]</scope>
    <source>
        <strain evidence="7 8">TBG75A20</strain>
    </source>
</reference>
<protein>
    <recommendedName>
        <fullName evidence="6">Nudix hydrolase domain-containing protein</fullName>
    </recommendedName>
</protein>
<dbReference type="InterPro" id="IPR000086">
    <property type="entry name" value="NUDIX_hydrolase_dom"/>
</dbReference>
<evidence type="ECO:0000313" key="8">
    <source>
        <dbReference type="Proteomes" id="UP000242427"/>
    </source>
</evidence>
<proteinExistence type="inferred from homology"/>
<dbReference type="InterPro" id="IPR020476">
    <property type="entry name" value="Nudix_hydrolase"/>
</dbReference>
<dbReference type="SUPFAM" id="SSF55811">
    <property type="entry name" value="Nudix"/>
    <property type="match status" value="1"/>
</dbReference>
<evidence type="ECO:0000259" key="6">
    <source>
        <dbReference type="PROSITE" id="PS51462"/>
    </source>
</evidence>
<name>A0A9X7JVH1_9ACTN</name>
<keyword evidence="8" id="KW-1185">Reference proteome</keyword>
<accession>A0A9X7JVH1</accession>
<feature type="region of interest" description="Disordered" evidence="5">
    <location>
        <begin position="1"/>
        <end position="26"/>
    </location>
</feature>
<dbReference type="Gene3D" id="3.90.79.10">
    <property type="entry name" value="Nucleoside Triphosphate Pyrophosphohydrolase"/>
    <property type="match status" value="1"/>
</dbReference>
<evidence type="ECO:0000256" key="3">
    <source>
        <dbReference type="ARBA" id="ARBA00022801"/>
    </source>
</evidence>
<evidence type="ECO:0000256" key="2">
    <source>
        <dbReference type="ARBA" id="ARBA00005582"/>
    </source>
</evidence>
<dbReference type="PRINTS" id="PR00502">
    <property type="entry name" value="NUDIXFAMILY"/>
</dbReference>
<gene>
    <name evidence="7" type="ORF">B7P34_00915</name>
</gene>
<dbReference type="PANTHER" id="PTHR43046:SF14">
    <property type="entry name" value="MUTT_NUDIX FAMILY PROTEIN"/>
    <property type="match status" value="1"/>
</dbReference>
<dbReference type="GO" id="GO:0016787">
    <property type="term" value="F:hydrolase activity"/>
    <property type="evidence" value="ECO:0007669"/>
    <property type="project" value="UniProtKB-KW"/>
</dbReference>
<evidence type="ECO:0000313" key="7">
    <source>
        <dbReference type="EMBL" id="PSJ30602.1"/>
    </source>
</evidence>
<dbReference type="Proteomes" id="UP000242427">
    <property type="component" value="Unassembled WGS sequence"/>
</dbReference>
<evidence type="ECO:0000256" key="5">
    <source>
        <dbReference type="SAM" id="MobiDB-lite"/>
    </source>
</evidence>
<dbReference type="Pfam" id="PF00293">
    <property type="entry name" value="NUDIX"/>
    <property type="match status" value="1"/>
</dbReference>
<feature type="domain" description="Nudix hydrolase" evidence="6">
    <location>
        <begin position="57"/>
        <end position="199"/>
    </location>
</feature>
<dbReference type="PANTHER" id="PTHR43046">
    <property type="entry name" value="GDP-MANNOSE MANNOSYL HYDROLASE"/>
    <property type="match status" value="1"/>
</dbReference>
<feature type="compositionally biased region" description="Low complexity" evidence="5">
    <location>
        <begin position="7"/>
        <end position="22"/>
    </location>
</feature>
<dbReference type="AlphaFoldDB" id="A0A9X7JVH1"/>
<keyword evidence="3 4" id="KW-0378">Hydrolase</keyword>
<dbReference type="EMBL" id="PXWG01000001">
    <property type="protein sequence ID" value="PSJ30602.1"/>
    <property type="molecule type" value="Genomic_DNA"/>
</dbReference>
<dbReference type="OrthoDB" id="9804442at2"/>